<comment type="caution">
    <text evidence="2">The sequence shown here is derived from an EMBL/GenBank/DDBJ whole genome shotgun (WGS) entry which is preliminary data.</text>
</comment>
<dbReference type="Gene3D" id="3.20.20.80">
    <property type="entry name" value="Glycosidases"/>
    <property type="match status" value="1"/>
</dbReference>
<dbReference type="STRING" id="1150600.ADIARSV_0055"/>
<evidence type="ECO:0000256" key="1">
    <source>
        <dbReference type="SAM" id="SignalP"/>
    </source>
</evidence>
<dbReference type="Proteomes" id="UP000014174">
    <property type="component" value="Unassembled WGS sequence"/>
</dbReference>
<organism evidence="2 3">
    <name type="scientific">Arcticibacter svalbardensis MN12-7</name>
    <dbReference type="NCBI Taxonomy" id="1150600"/>
    <lineage>
        <taxon>Bacteria</taxon>
        <taxon>Pseudomonadati</taxon>
        <taxon>Bacteroidota</taxon>
        <taxon>Sphingobacteriia</taxon>
        <taxon>Sphingobacteriales</taxon>
        <taxon>Sphingobacteriaceae</taxon>
        <taxon>Arcticibacter</taxon>
    </lineage>
</organism>
<sequence length="762" mass="85668">MLKFLKIAFLLLILLNHPLFAQEELPVGSYPPAIEFKYFPNTMYAFVWRNWNLVEPSIMAKTIGCQVKDINEIAASMGLPNGVLIPENYKKQMFITVIRRNWHLLPYDQLLELTGMSKNELAVSLRDDDFLFIKLGGLKPKCPRLSFTTPTEKDKQRAKEIKQLVGIYFKKALKKPEKPRLGFIEELSTIPNKPKIQSLIDSNKKGLRFIYSYFGVFGDPLIDTAINPYPDGLLARLAAQGINGVWMHVVLNQLAPGGTDFPEFGAGHNQRIANLRKTVERAKKYGIQVYLYLNEPRSMPASFFENRSAMAGAREGDLTALCTSNKTVTDWMTNSLCYVFKQVPDLGGVFTITASENLTNCASHGNQQSCPRCSKLSYSAVIADVNKAIEVGVHKGNPDAKVIVWDWGWHDSDAFDIISKLPKSVWFMSVSEWKKPFERGGVKTTVGEYSISVIGPGNHAKSHWEFAKKAGLKTVAKVQINNTWELSAVPWLPVPDLVAEHTSNLAKENIDGMMLSWSLGGYPSPNLEIAYAFAQQPNANTETILNNLALKRYGDKAVPYVRRAWTSFSKAFRQFPFSANVIYRSPLQYGPANLLFAKSTNYTATMVGFPYDDLNGWLAPYPKAVFVEQFDKLVKGWKEGLGMFNQAVKYASTGNKRKAEGDAEIAQAAYIHFASVSNQAHFIICRDKLLAGNIPESERSALRKEINVLLMDEISLARTLFEITRNNPLIGFEASNQYYYVAQDLIEKVIDCEYVRVELSEK</sequence>
<protein>
    <submittedName>
        <fullName evidence="2">Uncharacterized protein</fullName>
    </submittedName>
</protein>
<keyword evidence="1" id="KW-0732">Signal</keyword>
<dbReference type="AlphaFoldDB" id="R9GYA4"/>
<evidence type="ECO:0000313" key="3">
    <source>
        <dbReference type="Proteomes" id="UP000014174"/>
    </source>
</evidence>
<dbReference type="SUPFAM" id="SSF51445">
    <property type="entry name" value="(Trans)glycosidases"/>
    <property type="match status" value="1"/>
</dbReference>
<gene>
    <name evidence="2" type="ORF">ADIARSV_0055</name>
</gene>
<evidence type="ECO:0000313" key="2">
    <source>
        <dbReference type="EMBL" id="EOR96792.1"/>
    </source>
</evidence>
<dbReference type="eggNOG" id="ENOG502ZAUH">
    <property type="taxonomic scope" value="Bacteria"/>
</dbReference>
<feature type="chain" id="PRO_5004482038" evidence="1">
    <location>
        <begin position="22"/>
        <end position="762"/>
    </location>
</feature>
<proteinExistence type="predicted"/>
<dbReference type="OrthoDB" id="613827at2"/>
<name>R9GYA4_9SPHI</name>
<dbReference type="PATRIC" id="fig|1150600.3.peg.54"/>
<dbReference type="EMBL" id="AQPN01000001">
    <property type="protein sequence ID" value="EOR96792.1"/>
    <property type="molecule type" value="Genomic_DNA"/>
</dbReference>
<feature type="signal peptide" evidence="1">
    <location>
        <begin position="1"/>
        <end position="21"/>
    </location>
</feature>
<keyword evidence="3" id="KW-1185">Reference proteome</keyword>
<accession>R9GYA4</accession>
<dbReference type="InterPro" id="IPR017853">
    <property type="entry name" value="GH"/>
</dbReference>
<reference evidence="2 3" key="1">
    <citation type="journal article" date="2013" name="Genome Announc.">
        <title>Draft Genome Sequence of Arcticibacter svalbardensis Strain MN12-7T, a Member of the Family Sphingobacteriaceae Isolated from an Arctic Soil Sample.</title>
        <authorList>
            <person name="Shivaji S."/>
            <person name="Ara S."/>
            <person name="Prasad S."/>
            <person name="Manasa B.P."/>
            <person name="Begum Z."/>
            <person name="Singh A."/>
            <person name="Kumar Pinnaka A."/>
        </authorList>
    </citation>
    <scope>NUCLEOTIDE SEQUENCE [LARGE SCALE GENOMIC DNA]</scope>
    <source>
        <strain evidence="2 3">MN12-7</strain>
    </source>
</reference>